<dbReference type="PATRIC" id="fig|1125718.3.peg.740"/>
<protein>
    <submittedName>
        <fullName evidence="2">Uncharacterized protein</fullName>
    </submittedName>
</protein>
<name>J0XDA3_9ACTO</name>
<dbReference type="eggNOG" id="ENOG50317CP">
    <property type="taxonomic scope" value="Bacteria"/>
</dbReference>
<evidence type="ECO:0000313" key="2">
    <source>
        <dbReference type="EMBL" id="EJF46681.1"/>
    </source>
</evidence>
<comment type="caution">
    <text evidence="2">The sequence shown here is derived from an EMBL/GenBank/DDBJ whole genome shotgun (WGS) entry which is preliminary data.</text>
</comment>
<gene>
    <name evidence="2" type="ORF">HMPREF1318_2691</name>
</gene>
<dbReference type="RefSeq" id="WP_008730394.1">
    <property type="nucleotide sequence ID" value="NZ_AKFT01000051.1"/>
</dbReference>
<sequence length="102" mass="10898">MAQPPFYPQAGGPVSQPVYFAPPQSPEHPADSVGSWMLALFLTGIPIVGFIYVLVVAFGGSASPSRCNWARAMLLWQIIAIILVVVFIALGGWALFEAQGSH</sequence>
<proteinExistence type="predicted"/>
<keyword evidence="1" id="KW-0812">Transmembrane</keyword>
<organism evidence="2 3">
    <name type="scientific">Actinomyces massiliensis F0489</name>
    <dbReference type="NCBI Taxonomy" id="1125718"/>
    <lineage>
        <taxon>Bacteria</taxon>
        <taxon>Bacillati</taxon>
        <taxon>Actinomycetota</taxon>
        <taxon>Actinomycetes</taxon>
        <taxon>Actinomycetales</taxon>
        <taxon>Actinomycetaceae</taxon>
        <taxon>Actinomyces</taxon>
    </lineage>
</organism>
<keyword evidence="1" id="KW-0472">Membrane</keyword>
<feature type="transmembrane region" description="Helical" evidence="1">
    <location>
        <begin position="74"/>
        <end position="96"/>
    </location>
</feature>
<dbReference type="Proteomes" id="UP000002941">
    <property type="component" value="Unassembled WGS sequence"/>
</dbReference>
<keyword evidence="3" id="KW-1185">Reference proteome</keyword>
<evidence type="ECO:0000313" key="3">
    <source>
        <dbReference type="Proteomes" id="UP000002941"/>
    </source>
</evidence>
<dbReference type="EMBL" id="AKFT01000051">
    <property type="protein sequence ID" value="EJF46681.1"/>
    <property type="molecule type" value="Genomic_DNA"/>
</dbReference>
<accession>J0XDA3</accession>
<reference evidence="2 3" key="1">
    <citation type="submission" date="2012-05" db="EMBL/GenBank/DDBJ databases">
        <authorList>
            <person name="Harkins D.M."/>
            <person name="Madupu R."/>
            <person name="Durkin A.S."/>
            <person name="Torralba M."/>
            <person name="Methe B."/>
            <person name="Sutton G.G."/>
            <person name="Nelson K.E."/>
        </authorList>
    </citation>
    <scope>NUCLEOTIDE SEQUENCE [LARGE SCALE GENOMIC DNA]</scope>
    <source>
        <strain evidence="2 3">F0489</strain>
    </source>
</reference>
<keyword evidence="1" id="KW-1133">Transmembrane helix</keyword>
<feature type="transmembrane region" description="Helical" evidence="1">
    <location>
        <begin position="36"/>
        <end position="62"/>
    </location>
</feature>
<dbReference type="AlphaFoldDB" id="J0XDA3"/>
<evidence type="ECO:0000256" key="1">
    <source>
        <dbReference type="SAM" id="Phobius"/>
    </source>
</evidence>